<dbReference type="Gene3D" id="3.90.470.20">
    <property type="entry name" value="4'-phosphopantetheinyl transferase domain"/>
    <property type="match status" value="2"/>
</dbReference>
<dbReference type="GO" id="GO:0019878">
    <property type="term" value="P:lysine biosynthetic process via aminoadipic acid"/>
    <property type="evidence" value="ECO:0007669"/>
    <property type="project" value="TreeGrafter"/>
</dbReference>
<keyword evidence="6" id="KW-1185">Reference proteome</keyword>
<dbReference type="SUPFAM" id="SSF56214">
    <property type="entry name" value="4'-phosphopantetheinyl transferase"/>
    <property type="match status" value="2"/>
</dbReference>
<proteinExistence type="predicted"/>
<dbReference type="OrthoDB" id="26719at2759"/>
<gene>
    <name evidence="5" type="ORF">BDZ94DRAFT_1293964</name>
</gene>
<evidence type="ECO:0000313" key="6">
    <source>
        <dbReference type="Proteomes" id="UP000807353"/>
    </source>
</evidence>
<dbReference type="GO" id="GO:0000287">
    <property type="term" value="F:magnesium ion binding"/>
    <property type="evidence" value="ECO:0007669"/>
    <property type="project" value="InterPro"/>
</dbReference>
<organism evidence="5 6">
    <name type="scientific">Collybia nuda</name>
    <dbReference type="NCBI Taxonomy" id="64659"/>
    <lineage>
        <taxon>Eukaryota</taxon>
        <taxon>Fungi</taxon>
        <taxon>Dikarya</taxon>
        <taxon>Basidiomycota</taxon>
        <taxon>Agaricomycotina</taxon>
        <taxon>Agaricomycetes</taxon>
        <taxon>Agaricomycetidae</taxon>
        <taxon>Agaricales</taxon>
        <taxon>Tricholomatineae</taxon>
        <taxon>Clitocybaceae</taxon>
        <taxon>Collybia</taxon>
    </lineage>
</organism>
<evidence type="ECO:0000259" key="4">
    <source>
        <dbReference type="Pfam" id="PF22624"/>
    </source>
</evidence>
<sequence length="226" mass="25662">MQVRAIVYNAKLFSDDLYQRALALVDPESSARIKKFFRRDDACRTLIGRLLTRVLLRERGIPVDAMAFGVTQAGKPFITTPGMDPPIAYNITHDNALVAMAFGPSVQNPPAFSIGIDVMKVRVPGRESFRSFVSTVDDQLTVLERRSLISTRSEDENLRRFFWMWTIKEAYTKALGIGLGFEFHRVEFDAEENVVRVDGEIPLGWCFNRFLLNDGDDLYQGVVAEY</sequence>
<evidence type="ECO:0000259" key="3">
    <source>
        <dbReference type="Pfam" id="PF01648"/>
    </source>
</evidence>
<evidence type="ECO:0000313" key="5">
    <source>
        <dbReference type="EMBL" id="KAF9468955.1"/>
    </source>
</evidence>
<protein>
    <recommendedName>
        <fullName evidence="1">holo-[acyl-carrier-protein] synthase</fullName>
        <ecNumber evidence="1">2.7.8.7</ecNumber>
    </recommendedName>
</protein>
<feature type="domain" description="4'-phosphopantetheinyl transferase N-terminal" evidence="4">
    <location>
        <begin position="17"/>
        <end position="101"/>
    </location>
</feature>
<dbReference type="EC" id="2.7.8.7" evidence="1"/>
<name>A0A9P6CP59_9AGAR</name>
<reference evidence="5" key="1">
    <citation type="submission" date="2020-11" db="EMBL/GenBank/DDBJ databases">
        <authorList>
            <consortium name="DOE Joint Genome Institute"/>
            <person name="Ahrendt S."/>
            <person name="Riley R."/>
            <person name="Andreopoulos W."/>
            <person name="Labutti K."/>
            <person name="Pangilinan J."/>
            <person name="Ruiz-Duenas F.J."/>
            <person name="Barrasa J.M."/>
            <person name="Sanchez-Garcia M."/>
            <person name="Camarero S."/>
            <person name="Miyauchi S."/>
            <person name="Serrano A."/>
            <person name="Linde D."/>
            <person name="Babiker R."/>
            <person name="Drula E."/>
            <person name="Ayuso-Fernandez I."/>
            <person name="Pacheco R."/>
            <person name="Padilla G."/>
            <person name="Ferreira P."/>
            <person name="Barriuso J."/>
            <person name="Kellner H."/>
            <person name="Castanera R."/>
            <person name="Alfaro M."/>
            <person name="Ramirez L."/>
            <person name="Pisabarro A.G."/>
            <person name="Kuo A."/>
            <person name="Tritt A."/>
            <person name="Lipzen A."/>
            <person name="He G."/>
            <person name="Yan M."/>
            <person name="Ng V."/>
            <person name="Cullen D."/>
            <person name="Martin F."/>
            <person name="Rosso M.-N."/>
            <person name="Henrissat B."/>
            <person name="Hibbett D."/>
            <person name="Martinez A.T."/>
            <person name="Grigoriev I.V."/>
        </authorList>
    </citation>
    <scope>NUCLEOTIDE SEQUENCE</scope>
    <source>
        <strain evidence="5">CBS 247.69</strain>
    </source>
</reference>
<dbReference type="PANTHER" id="PTHR12215">
    <property type="entry name" value="PHOSPHOPANTETHEINE TRANSFERASE"/>
    <property type="match status" value="1"/>
</dbReference>
<dbReference type="Proteomes" id="UP000807353">
    <property type="component" value="Unassembled WGS sequence"/>
</dbReference>
<dbReference type="EMBL" id="MU150231">
    <property type="protein sequence ID" value="KAF9468955.1"/>
    <property type="molecule type" value="Genomic_DNA"/>
</dbReference>
<dbReference type="PANTHER" id="PTHR12215:SF10">
    <property type="entry name" value="L-AMINOADIPATE-SEMIALDEHYDE DEHYDROGENASE-PHOSPHOPANTETHEINYL TRANSFERASE"/>
    <property type="match status" value="1"/>
</dbReference>
<keyword evidence="2" id="KW-0808">Transferase</keyword>
<feature type="domain" description="4'-phosphopantetheinyl transferase" evidence="3">
    <location>
        <begin position="113"/>
        <end position="191"/>
    </location>
</feature>
<comment type="caution">
    <text evidence="5">The sequence shown here is derived from an EMBL/GenBank/DDBJ whole genome shotgun (WGS) entry which is preliminary data.</text>
</comment>
<dbReference type="InterPro" id="IPR050559">
    <property type="entry name" value="P-Pant_transferase_sf"/>
</dbReference>
<dbReference type="Pfam" id="PF01648">
    <property type="entry name" value="ACPS"/>
    <property type="match status" value="1"/>
</dbReference>
<dbReference type="InterPro" id="IPR008278">
    <property type="entry name" value="4-PPantetheinyl_Trfase_dom"/>
</dbReference>
<dbReference type="Pfam" id="PF22624">
    <property type="entry name" value="AASDHPPT_N"/>
    <property type="match status" value="1"/>
</dbReference>
<dbReference type="GO" id="GO:0005829">
    <property type="term" value="C:cytosol"/>
    <property type="evidence" value="ECO:0007669"/>
    <property type="project" value="TreeGrafter"/>
</dbReference>
<dbReference type="GO" id="GO:0008897">
    <property type="term" value="F:holo-[acyl-carrier-protein] synthase activity"/>
    <property type="evidence" value="ECO:0007669"/>
    <property type="project" value="UniProtKB-EC"/>
</dbReference>
<accession>A0A9P6CP59</accession>
<dbReference type="AlphaFoldDB" id="A0A9P6CP59"/>
<feature type="non-terminal residue" evidence="5">
    <location>
        <position position="226"/>
    </location>
</feature>
<evidence type="ECO:0000256" key="2">
    <source>
        <dbReference type="ARBA" id="ARBA00022679"/>
    </source>
</evidence>
<evidence type="ECO:0000256" key="1">
    <source>
        <dbReference type="ARBA" id="ARBA00013172"/>
    </source>
</evidence>
<dbReference type="InterPro" id="IPR037143">
    <property type="entry name" value="4-PPantetheinyl_Trfase_dom_sf"/>
</dbReference>
<dbReference type="InterPro" id="IPR055066">
    <property type="entry name" value="AASDHPPT_N"/>
</dbReference>